<dbReference type="AlphaFoldDB" id="A0A9D1YQH2"/>
<name>A0A9D1YQH2_9FIRM</name>
<dbReference type="PANTHER" id="PTHR11927">
    <property type="entry name" value="GALACTOSIDE 2-L-FUCOSYLTRANSFERASE"/>
    <property type="match status" value="1"/>
</dbReference>
<keyword evidence="1" id="KW-0328">Glycosyltransferase</keyword>
<dbReference type="InterPro" id="IPR002516">
    <property type="entry name" value="Glyco_trans_11"/>
</dbReference>
<gene>
    <name evidence="3" type="ORF">H9831_01315</name>
</gene>
<dbReference type="Proteomes" id="UP000824007">
    <property type="component" value="Unassembled WGS sequence"/>
</dbReference>
<dbReference type="Pfam" id="PF01531">
    <property type="entry name" value="Glyco_transf_11"/>
    <property type="match status" value="1"/>
</dbReference>
<evidence type="ECO:0000256" key="1">
    <source>
        <dbReference type="ARBA" id="ARBA00022676"/>
    </source>
</evidence>
<accession>A0A9D1YQH2</accession>
<sequence length="355" mass="42436">MSRVMRVIHMDSGLGNQMLDYAEYLAIKEANPDGEYYLENLIYELPHMPGMFSQWNGYELERIFGIQLPNIRECFDRSQWETILREVAESRFWEEDWNFAPYIVEAFQRQGLELASMIPDKRPGLQRQESRKVRLRGKLTDFFRTAPGYHTKRLLRKAFQKSIIEKKNQSVDVFRKYPQDVFAGHSLAFRYKGFGMERIERQIREAFQFPEIRDDRNRRMLELVQNTNSVAIHARRSDMLFVNGDCYKYGYFKRAVHYIRKRTENPVFIFFCDEKSTGWCEKNEKIFGLDFRKDKVYFVDWNRGPESFRDMQLMARCKHNIFTQSSFGFWGAWLNENPDKITCAPDVLFEATNSF</sequence>
<dbReference type="CDD" id="cd11301">
    <property type="entry name" value="Fut1_Fut2_like"/>
    <property type="match status" value="1"/>
</dbReference>
<dbReference type="PANTHER" id="PTHR11927:SF9">
    <property type="entry name" value="L-FUCOSYLTRANSFERASE"/>
    <property type="match status" value="1"/>
</dbReference>
<evidence type="ECO:0000256" key="2">
    <source>
        <dbReference type="ARBA" id="ARBA00022679"/>
    </source>
</evidence>
<organism evidence="3 4">
    <name type="scientific">Candidatus Eisenbergiella pullistercoris</name>
    <dbReference type="NCBI Taxonomy" id="2838555"/>
    <lineage>
        <taxon>Bacteria</taxon>
        <taxon>Bacillati</taxon>
        <taxon>Bacillota</taxon>
        <taxon>Clostridia</taxon>
        <taxon>Lachnospirales</taxon>
        <taxon>Lachnospiraceae</taxon>
        <taxon>Eisenbergiella</taxon>
    </lineage>
</organism>
<reference evidence="3" key="2">
    <citation type="submission" date="2021-04" db="EMBL/GenBank/DDBJ databases">
        <authorList>
            <person name="Gilroy R."/>
        </authorList>
    </citation>
    <scope>NUCLEOTIDE SEQUENCE</scope>
    <source>
        <strain evidence="3">ChiSxjej3B15-24422</strain>
    </source>
</reference>
<protein>
    <submittedName>
        <fullName evidence="3">Alpha-1,2-fucosyltransferase</fullName>
    </submittedName>
</protein>
<evidence type="ECO:0000313" key="4">
    <source>
        <dbReference type="Proteomes" id="UP000824007"/>
    </source>
</evidence>
<proteinExistence type="predicted"/>
<comment type="caution">
    <text evidence="3">The sequence shown here is derived from an EMBL/GenBank/DDBJ whole genome shotgun (WGS) entry which is preliminary data.</text>
</comment>
<keyword evidence="2" id="KW-0808">Transferase</keyword>
<dbReference type="EMBL" id="DXDD01000014">
    <property type="protein sequence ID" value="HIY59312.1"/>
    <property type="molecule type" value="Genomic_DNA"/>
</dbReference>
<dbReference type="GO" id="GO:0008107">
    <property type="term" value="F:galactoside 2-alpha-L-fucosyltransferase activity"/>
    <property type="evidence" value="ECO:0007669"/>
    <property type="project" value="InterPro"/>
</dbReference>
<dbReference type="GO" id="GO:0005975">
    <property type="term" value="P:carbohydrate metabolic process"/>
    <property type="evidence" value="ECO:0007669"/>
    <property type="project" value="InterPro"/>
</dbReference>
<reference evidence="3" key="1">
    <citation type="journal article" date="2021" name="PeerJ">
        <title>Extensive microbial diversity within the chicken gut microbiome revealed by metagenomics and culture.</title>
        <authorList>
            <person name="Gilroy R."/>
            <person name="Ravi A."/>
            <person name="Getino M."/>
            <person name="Pursley I."/>
            <person name="Horton D.L."/>
            <person name="Alikhan N.F."/>
            <person name="Baker D."/>
            <person name="Gharbi K."/>
            <person name="Hall N."/>
            <person name="Watson M."/>
            <person name="Adriaenssens E.M."/>
            <person name="Foster-Nyarko E."/>
            <person name="Jarju S."/>
            <person name="Secka A."/>
            <person name="Antonio M."/>
            <person name="Oren A."/>
            <person name="Chaudhuri R.R."/>
            <person name="La Ragione R."/>
            <person name="Hildebrand F."/>
            <person name="Pallen M.J."/>
        </authorList>
    </citation>
    <scope>NUCLEOTIDE SEQUENCE</scope>
    <source>
        <strain evidence="3">ChiSxjej3B15-24422</strain>
    </source>
</reference>
<evidence type="ECO:0000313" key="3">
    <source>
        <dbReference type="EMBL" id="HIY59312.1"/>
    </source>
</evidence>
<dbReference type="GO" id="GO:0016020">
    <property type="term" value="C:membrane"/>
    <property type="evidence" value="ECO:0007669"/>
    <property type="project" value="InterPro"/>
</dbReference>